<dbReference type="AlphaFoldDB" id="G4QH89"/>
<dbReference type="HOGENOM" id="CLU_061383_0_0_6"/>
<dbReference type="EMBL" id="CP003060">
    <property type="protein sequence ID" value="AEP29720.1"/>
    <property type="molecule type" value="Genomic_DNA"/>
</dbReference>
<dbReference type="OrthoDB" id="8716700at2"/>
<organism evidence="1 2">
    <name type="scientific">Glaciecola nitratireducens (strain JCM 12485 / KCTC 12276 / FR1064)</name>
    <dbReference type="NCBI Taxonomy" id="1085623"/>
    <lineage>
        <taxon>Bacteria</taxon>
        <taxon>Pseudomonadati</taxon>
        <taxon>Pseudomonadota</taxon>
        <taxon>Gammaproteobacteria</taxon>
        <taxon>Alteromonadales</taxon>
        <taxon>Alteromonadaceae</taxon>
        <taxon>Brumicola</taxon>
    </lineage>
</organism>
<dbReference type="eggNOG" id="COG3741">
    <property type="taxonomic scope" value="Bacteria"/>
</dbReference>
<dbReference type="Gene3D" id="3.40.630.40">
    <property type="entry name" value="Zn-dependent exopeptidases"/>
    <property type="match status" value="1"/>
</dbReference>
<name>G4QH89_GLANF</name>
<keyword evidence="2" id="KW-1185">Reference proteome</keyword>
<evidence type="ECO:0000313" key="2">
    <source>
        <dbReference type="Proteomes" id="UP000009282"/>
    </source>
</evidence>
<dbReference type="InterPro" id="IPR007709">
    <property type="entry name" value="N-FG_amidohydro"/>
</dbReference>
<reference evidence="1 2" key="1">
    <citation type="journal article" date="2011" name="J. Bacteriol.">
        <title>Complete genome sequence of seawater bacterium Glaciecola nitratireducens FR1064T.</title>
        <authorList>
            <person name="Bian F."/>
            <person name="Qin Q.L."/>
            <person name="Xie B.B."/>
            <person name="Shu Y.L."/>
            <person name="Zhang X.Y."/>
            <person name="Yu Y."/>
            <person name="Chen B."/>
            <person name="Chen X.L."/>
            <person name="Zhou B.C."/>
            <person name="Zhang Y.Z."/>
        </authorList>
    </citation>
    <scope>NUCLEOTIDE SEQUENCE [LARGE SCALE GENOMIC DNA]</scope>
    <source>
        <strain evidence="2">JCM 12485 / KCTC 12276 / FR1064</strain>
    </source>
</reference>
<dbReference type="RefSeq" id="WP_014108594.1">
    <property type="nucleotide sequence ID" value="NC_016041.1"/>
</dbReference>
<sequence>MHIPHASTHIPTDDIDQFICSEVELKNEINAITDHFTDWLVKPLEVCNENRIIAPVSRLLVDMERFDDDSLETMSQVGMGVIYEKGSQRQTIRRDLTQLERSELLKKYYYSHHKLLESRAESLVKKYGKIIIIDVHSYPSTALPYELDQTLPRPEVCIGCCDFHTPKRLESGIVSAFEQEGFDVAVNTPFSGTLVPSKFWRTSKNVMGFMIEIRRDVYMDEGHFCLNQYSDRQRSKICNAIYSGVDKFKTKVF</sequence>
<evidence type="ECO:0000313" key="1">
    <source>
        <dbReference type="EMBL" id="AEP29720.1"/>
    </source>
</evidence>
<dbReference type="Pfam" id="PF05013">
    <property type="entry name" value="FGase"/>
    <property type="match status" value="1"/>
</dbReference>
<dbReference type="SUPFAM" id="SSF53187">
    <property type="entry name" value="Zn-dependent exopeptidases"/>
    <property type="match status" value="1"/>
</dbReference>
<dbReference type="STRING" id="1085623.GNIT_1603"/>
<protein>
    <recommendedName>
        <fullName evidence="3">N-formylglutamate amidohydrolase</fullName>
    </recommendedName>
</protein>
<proteinExistence type="predicted"/>
<accession>G4QH89</accession>
<gene>
    <name evidence="1" type="ordered locus">GNIT_1603</name>
</gene>
<dbReference type="KEGG" id="gni:GNIT_1603"/>
<evidence type="ECO:0008006" key="3">
    <source>
        <dbReference type="Google" id="ProtNLM"/>
    </source>
</evidence>
<dbReference type="Proteomes" id="UP000009282">
    <property type="component" value="Chromosome"/>
</dbReference>